<dbReference type="Proteomes" id="UP001552299">
    <property type="component" value="Unassembled WGS sequence"/>
</dbReference>
<proteinExistence type="predicted"/>
<keyword evidence="3" id="KW-1185">Reference proteome</keyword>
<organism evidence="2 3">
    <name type="scientific">Dendrobium thyrsiflorum</name>
    <name type="common">Pinecone-like raceme dendrobium</name>
    <name type="synonym">Orchid</name>
    <dbReference type="NCBI Taxonomy" id="117978"/>
    <lineage>
        <taxon>Eukaryota</taxon>
        <taxon>Viridiplantae</taxon>
        <taxon>Streptophyta</taxon>
        <taxon>Embryophyta</taxon>
        <taxon>Tracheophyta</taxon>
        <taxon>Spermatophyta</taxon>
        <taxon>Magnoliopsida</taxon>
        <taxon>Liliopsida</taxon>
        <taxon>Asparagales</taxon>
        <taxon>Orchidaceae</taxon>
        <taxon>Epidendroideae</taxon>
        <taxon>Malaxideae</taxon>
        <taxon>Dendrobiinae</taxon>
        <taxon>Dendrobium</taxon>
    </lineage>
</organism>
<sequence length="412" mass="46352">MGESYLPQRRAPVATPIKNVVTPDPSQRSSERSRAATKERRRTSTKERNGTSTEERSRTSEPKKLRVGRGLPSQRSSSRIASDQNAVTSDLTARERRRRNQVEQPRNGRRSVRKSSLPIEPSELPIRQERRAVEVGGKSPGYEGTEEMLVRTCVDGMLATCEERQVVKAPPIQPIGAPQKCIKRKPKGQLPRGNRSINTAANEHRKRRDSCQGETKVSTQQPMNTEIERTASKEKIQRNKVTTTLAFKHCSKYNILVIKLWAWSWPGRHQEFNIPIIRIELDFLVIVILRQAKRKYPRPGMLQLKRLGIDRVHISRQRLKSIKTRSVTATETSAGESALDKAADASTGNGVRAPAAERRISERRPRRERGFVLFAVGLRLGIEDGGGRRQWRSGGEEGEIAGKPIGVVYVAT</sequence>
<feature type="compositionally biased region" description="Polar residues" evidence="1">
    <location>
        <begin position="73"/>
        <end position="91"/>
    </location>
</feature>
<gene>
    <name evidence="2" type="ORF">M5K25_024741</name>
</gene>
<feature type="region of interest" description="Disordered" evidence="1">
    <location>
        <begin position="177"/>
        <end position="223"/>
    </location>
</feature>
<feature type="region of interest" description="Disordered" evidence="1">
    <location>
        <begin position="1"/>
        <end position="139"/>
    </location>
</feature>
<name>A0ABD0U2Q9_DENTH</name>
<reference evidence="2 3" key="1">
    <citation type="journal article" date="2024" name="Plant Biotechnol. J.">
        <title>Dendrobium thyrsiflorum genome and its molecular insights into genes involved in important horticultural traits.</title>
        <authorList>
            <person name="Chen B."/>
            <person name="Wang J.Y."/>
            <person name="Zheng P.J."/>
            <person name="Li K.L."/>
            <person name="Liang Y.M."/>
            <person name="Chen X.F."/>
            <person name="Zhang C."/>
            <person name="Zhao X."/>
            <person name="He X."/>
            <person name="Zhang G.Q."/>
            <person name="Liu Z.J."/>
            <person name="Xu Q."/>
        </authorList>
    </citation>
    <scope>NUCLEOTIDE SEQUENCE [LARGE SCALE GENOMIC DNA]</scope>
    <source>
        <strain evidence="2">GZMU011</strain>
    </source>
</reference>
<evidence type="ECO:0000313" key="2">
    <source>
        <dbReference type="EMBL" id="KAL0906263.1"/>
    </source>
</evidence>
<feature type="compositionally biased region" description="Polar residues" evidence="1">
    <location>
        <begin position="212"/>
        <end position="223"/>
    </location>
</feature>
<comment type="caution">
    <text evidence="2">The sequence shown here is derived from an EMBL/GenBank/DDBJ whole genome shotgun (WGS) entry which is preliminary data.</text>
</comment>
<feature type="region of interest" description="Disordered" evidence="1">
    <location>
        <begin position="325"/>
        <end position="360"/>
    </location>
</feature>
<feature type="compositionally biased region" description="Basic and acidic residues" evidence="1">
    <location>
        <begin position="29"/>
        <end position="64"/>
    </location>
</feature>
<dbReference type="AlphaFoldDB" id="A0ABD0U2Q9"/>
<feature type="compositionally biased region" description="Polar residues" evidence="1">
    <location>
        <begin position="325"/>
        <end position="335"/>
    </location>
</feature>
<protein>
    <submittedName>
        <fullName evidence="2">Uncharacterized protein</fullName>
    </submittedName>
</protein>
<evidence type="ECO:0000256" key="1">
    <source>
        <dbReference type="SAM" id="MobiDB-lite"/>
    </source>
</evidence>
<evidence type="ECO:0000313" key="3">
    <source>
        <dbReference type="Proteomes" id="UP001552299"/>
    </source>
</evidence>
<accession>A0ABD0U2Q9</accession>
<dbReference type="EMBL" id="JANQDX010000018">
    <property type="protein sequence ID" value="KAL0906263.1"/>
    <property type="molecule type" value="Genomic_DNA"/>
</dbReference>